<dbReference type="RefSeq" id="WP_007505552.1">
    <property type="nucleotide sequence ID" value="NZ_AGBF01000365.1"/>
</dbReference>
<evidence type="ECO:0000313" key="6">
    <source>
        <dbReference type="EMBL" id="EGX54634.1"/>
    </source>
</evidence>
<comment type="caution">
    <text evidence="6">The sequence shown here is derived from an EMBL/GenBank/DDBJ whole genome shotgun (WGS) entry which is preliminary data.</text>
</comment>
<dbReference type="InterPro" id="IPR023213">
    <property type="entry name" value="CAT-like_dom_sf"/>
</dbReference>
<feature type="non-terminal residue" evidence="6">
    <location>
        <position position="1120"/>
    </location>
</feature>
<feature type="non-terminal residue" evidence="6">
    <location>
        <position position="1"/>
    </location>
</feature>
<dbReference type="Pfam" id="PF00668">
    <property type="entry name" value="Condensation"/>
    <property type="match status" value="1"/>
</dbReference>
<reference evidence="6 7" key="1">
    <citation type="submission" date="2011-08" db="EMBL/GenBank/DDBJ databases">
        <authorList>
            <person name="Lin Y."/>
            <person name="Hao X."/>
            <person name="Johnstone L."/>
            <person name="Miller S.J."/>
            <person name="Wei G."/>
            <person name="Rensing C."/>
        </authorList>
    </citation>
    <scope>NUCLEOTIDE SEQUENCE [LARGE SCALE GENOMIC DNA]</scope>
    <source>
        <strain evidence="6 7">K42</strain>
    </source>
</reference>
<evidence type="ECO:0000256" key="3">
    <source>
        <dbReference type="ARBA" id="ARBA00022553"/>
    </source>
</evidence>
<dbReference type="Gene3D" id="3.30.559.30">
    <property type="entry name" value="Nonribosomal peptide synthetase, condensation domain"/>
    <property type="match status" value="1"/>
</dbReference>
<dbReference type="GO" id="GO:0003824">
    <property type="term" value="F:catalytic activity"/>
    <property type="evidence" value="ECO:0007669"/>
    <property type="project" value="InterPro"/>
</dbReference>
<dbReference type="SUPFAM" id="SSF52777">
    <property type="entry name" value="CoA-dependent acyltransferases"/>
    <property type="match status" value="2"/>
</dbReference>
<keyword evidence="3" id="KW-0597">Phosphoprotein</keyword>
<dbReference type="GO" id="GO:0005829">
    <property type="term" value="C:cytosol"/>
    <property type="evidence" value="ECO:0007669"/>
    <property type="project" value="TreeGrafter"/>
</dbReference>
<dbReference type="OrthoDB" id="2472181at2"/>
<feature type="region of interest" description="Disordered" evidence="4">
    <location>
        <begin position="1100"/>
        <end position="1120"/>
    </location>
</feature>
<dbReference type="FunFam" id="1.10.1200.10:FF:000005">
    <property type="entry name" value="Nonribosomal peptide synthetase 1"/>
    <property type="match status" value="1"/>
</dbReference>
<dbReference type="Pfam" id="PF00501">
    <property type="entry name" value="AMP-binding"/>
    <property type="match status" value="1"/>
</dbReference>
<dbReference type="AlphaFoldDB" id="G2GPD1"/>
<feature type="region of interest" description="Disordered" evidence="4">
    <location>
        <begin position="407"/>
        <end position="426"/>
    </location>
</feature>
<dbReference type="Pfam" id="PF00550">
    <property type="entry name" value="PP-binding"/>
    <property type="match status" value="1"/>
</dbReference>
<dbReference type="Gene3D" id="3.40.50.980">
    <property type="match status" value="2"/>
</dbReference>
<dbReference type="PANTHER" id="PTHR45527">
    <property type="entry name" value="NONRIBOSOMAL PEPTIDE SYNTHETASE"/>
    <property type="match status" value="1"/>
</dbReference>
<feature type="domain" description="Carrier" evidence="5">
    <location>
        <begin position="424"/>
        <end position="498"/>
    </location>
</feature>
<dbReference type="SMART" id="SM00823">
    <property type="entry name" value="PKS_PP"/>
    <property type="match status" value="1"/>
</dbReference>
<sequence length="1120" mass="119338">AGGPCRATGTEGLRENFAGWNSMYDGRPLPVGEMREWREATVARIRELGPVGRVLEIGVGSGLILSRLAPDAETYWGTDLSPRAIDSLRAQLAAHPGLAAKTRLRAQPAHDTGGLPAASFDTIVLNSVAQYFPSAAYLGGVLRRAAALLAPGGRIFVGDVRNLRLLRTLRAAVETRRAPGGTADDKSALREAVERSVRWEGELLLDPEYFAALDGFDADIRLKRAAHHNELSRYRYDVVLTPAAGTAPRTGIEVPWAAVGEPGALEALLAQGEPALRISGVPNTRLADDLADLWRLEGSGHESAPGPDPEALHALAAAHGYRTALTWNATAEDGAYDAVLALDGPPAGRYRPAGRHPHANRPAPFRDVTALMRTLRAHAAAWLPDYMVPSAFVPLHTLPVTPSGKLDARALPAPDPAAASSGRPPRTPREKLLCALYAEVLGRDSVTAEDDFLALGGDSISAIRLLIRAREAGLRLTTREVFRHRTVQALAQAAAERGDETAEDTPLVTPDPAVLAEIQGTRPLAVEELLPLTPLQQGFYFHSLTGPADADTYVVQQILDLAGPVDGATLRRAARTLLDRHAPLRAAFRRGPDGSPVQIITRGAELPWREADLTGEDGTRRETLGDAVAAEERATGFDLAEPPLLRCALIRLGETRSRLVLTFHHLIADGWSLPVLHRELMALYGTDASALPEVAPYRSHLRRLAERDQDAARDAWRAALAGLDEPTRLVDTPAGPAPVHPAHVRLELPEETTARLTARARAHGVTLGTVVQAAWGLLLGRLTGRRDVVFGTTVSGRDGEVAGIASMVGLFINTLPTRLTWSPADPLATVLTRLQEQQTALLDHQHLGLAEIQRLAGHAGGGELFDTLVVFENYPAETGPSDPAGTLRITGDTFHDAVHYPLALVVKPGRRLDLRLKHHAERLGTETVHALAGRLALLLEAVADTPERLVASVELLFPDEALRAHPHGGEHPVPATTLADAFAAQAARTPGATAVLFEDEHLTYAGLDERAERLAAVLRADGTGPGDVVAVAVPRSAELMVALLGVLKSGAAYLPLDLDYPADRVAHMLADSGAATVLTLSATARRLPSTGTAHVRCLDAPAPGAAPARRDPAAPGARPH</sequence>
<feature type="compositionally biased region" description="Low complexity" evidence="4">
    <location>
        <begin position="409"/>
        <end position="424"/>
    </location>
</feature>
<dbReference type="InterPro" id="IPR029063">
    <property type="entry name" value="SAM-dependent_MTases_sf"/>
</dbReference>
<dbReference type="InterPro" id="IPR045851">
    <property type="entry name" value="AMP-bd_C_sf"/>
</dbReference>
<dbReference type="Gene3D" id="3.40.50.150">
    <property type="entry name" value="Vaccinia Virus protein VP39"/>
    <property type="match status" value="1"/>
</dbReference>
<dbReference type="InterPro" id="IPR036736">
    <property type="entry name" value="ACP-like_sf"/>
</dbReference>
<comment type="cofactor">
    <cofactor evidence="1">
        <name>pantetheine 4'-phosphate</name>
        <dbReference type="ChEBI" id="CHEBI:47942"/>
    </cofactor>
</comment>
<dbReference type="GO" id="GO:0031177">
    <property type="term" value="F:phosphopantetheine binding"/>
    <property type="evidence" value="ECO:0007669"/>
    <property type="project" value="InterPro"/>
</dbReference>
<keyword evidence="7" id="KW-1185">Reference proteome</keyword>
<dbReference type="InterPro" id="IPR013217">
    <property type="entry name" value="Methyltransf_12"/>
</dbReference>
<gene>
    <name evidence="6" type="ORF">SZN_36944</name>
</gene>
<evidence type="ECO:0000313" key="7">
    <source>
        <dbReference type="Proteomes" id="UP000004217"/>
    </source>
</evidence>
<dbReference type="PROSITE" id="PS50075">
    <property type="entry name" value="CARRIER"/>
    <property type="match status" value="1"/>
</dbReference>
<accession>G2GPD1</accession>
<dbReference type="GO" id="GO:0008610">
    <property type="term" value="P:lipid biosynthetic process"/>
    <property type="evidence" value="ECO:0007669"/>
    <property type="project" value="UniProtKB-ARBA"/>
</dbReference>
<keyword evidence="2" id="KW-0596">Phosphopantetheine</keyword>
<dbReference type="SUPFAM" id="SSF47336">
    <property type="entry name" value="ACP-like"/>
    <property type="match status" value="1"/>
</dbReference>
<evidence type="ECO:0000256" key="2">
    <source>
        <dbReference type="ARBA" id="ARBA00022450"/>
    </source>
</evidence>
<dbReference type="Pfam" id="PF08242">
    <property type="entry name" value="Methyltransf_12"/>
    <property type="match status" value="1"/>
</dbReference>
<dbReference type="InterPro" id="IPR001242">
    <property type="entry name" value="Condensation_dom"/>
</dbReference>
<proteinExistence type="predicted"/>
<dbReference type="GO" id="GO:0009403">
    <property type="term" value="P:toxin biosynthetic process"/>
    <property type="evidence" value="ECO:0007669"/>
    <property type="project" value="UniProtKB-ARBA"/>
</dbReference>
<name>G2GPD1_9ACTN</name>
<dbReference type="Gene3D" id="1.10.1200.10">
    <property type="entry name" value="ACP-like"/>
    <property type="match status" value="1"/>
</dbReference>
<evidence type="ECO:0000256" key="1">
    <source>
        <dbReference type="ARBA" id="ARBA00001957"/>
    </source>
</evidence>
<dbReference type="InterPro" id="IPR009081">
    <property type="entry name" value="PP-bd_ACP"/>
</dbReference>
<dbReference type="PANTHER" id="PTHR45527:SF1">
    <property type="entry name" value="FATTY ACID SYNTHASE"/>
    <property type="match status" value="1"/>
</dbReference>
<dbReference type="SUPFAM" id="SSF53335">
    <property type="entry name" value="S-adenosyl-L-methionine-dependent methyltransferases"/>
    <property type="match status" value="1"/>
</dbReference>
<dbReference type="Gene3D" id="3.30.300.30">
    <property type="match status" value="1"/>
</dbReference>
<dbReference type="EMBL" id="AGBF01000365">
    <property type="protein sequence ID" value="EGX54634.1"/>
    <property type="molecule type" value="Genomic_DNA"/>
</dbReference>
<dbReference type="CDD" id="cd02440">
    <property type="entry name" value="AdoMet_MTases"/>
    <property type="match status" value="1"/>
</dbReference>
<protein>
    <submittedName>
        <fullName evidence="6">NRPS/siderophore biosynthesis protein</fullName>
    </submittedName>
</protein>
<evidence type="ECO:0000256" key="4">
    <source>
        <dbReference type="SAM" id="MobiDB-lite"/>
    </source>
</evidence>
<organism evidence="6 7">
    <name type="scientific">Streptomyces zinciresistens K42</name>
    <dbReference type="NCBI Taxonomy" id="700597"/>
    <lineage>
        <taxon>Bacteria</taxon>
        <taxon>Bacillati</taxon>
        <taxon>Actinomycetota</taxon>
        <taxon>Actinomycetes</taxon>
        <taxon>Kitasatosporales</taxon>
        <taxon>Streptomycetaceae</taxon>
        <taxon>Streptomyces</taxon>
    </lineage>
</organism>
<dbReference type="Gene3D" id="3.30.559.10">
    <property type="entry name" value="Chloramphenicol acetyltransferase-like domain"/>
    <property type="match status" value="1"/>
</dbReference>
<dbReference type="GO" id="GO:0017000">
    <property type="term" value="P:antibiotic biosynthetic process"/>
    <property type="evidence" value="ECO:0007669"/>
    <property type="project" value="UniProtKB-ARBA"/>
</dbReference>
<dbReference type="InterPro" id="IPR000873">
    <property type="entry name" value="AMP-dep_synth/lig_dom"/>
</dbReference>
<dbReference type="InterPro" id="IPR020806">
    <property type="entry name" value="PKS_PP-bd"/>
</dbReference>
<dbReference type="SUPFAM" id="SSF56801">
    <property type="entry name" value="Acetyl-CoA synthetase-like"/>
    <property type="match status" value="2"/>
</dbReference>
<dbReference type="CDD" id="cd19543">
    <property type="entry name" value="DCL_NRPS"/>
    <property type="match status" value="1"/>
</dbReference>
<dbReference type="Proteomes" id="UP000004217">
    <property type="component" value="Unassembled WGS sequence"/>
</dbReference>
<evidence type="ECO:0000259" key="5">
    <source>
        <dbReference type="PROSITE" id="PS50075"/>
    </source>
</evidence>
<dbReference type="GO" id="GO:0043041">
    <property type="term" value="P:amino acid activation for nonribosomal peptide biosynthetic process"/>
    <property type="evidence" value="ECO:0007669"/>
    <property type="project" value="TreeGrafter"/>
</dbReference>